<evidence type="ECO:0000256" key="1">
    <source>
        <dbReference type="SAM" id="MobiDB-lite"/>
    </source>
</evidence>
<evidence type="ECO:0000313" key="2">
    <source>
        <dbReference type="EMBL" id="SDO02059.1"/>
    </source>
</evidence>
<dbReference type="Proteomes" id="UP000198827">
    <property type="component" value="Chromosome I"/>
</dbReference>
<reference evidence="2 3" key="1">
    <citation type="submission" date="2016-10" db="EMBL/GenBank/DDBJ databases">
        <authorList>
            <person name="de Groot N.N."/>
        </authorList>
    </citation>
    <scope>NUCLEOTIDE SEQUENCE [LARGE SCALE GENOMIC DNA]</scope>
    <source>
        <strain evidence="2 3">CECT 7543</strain>
    </source>
</reference>
<dbReference type="AlphaFoldDB" id="A0A1H0G5N7"/>
<organism evidence="2 3">
    <name type="scientific">Pseudomonas arsenicoxydans</name>
    <dbReference type="NCBI Taxonomy" id="702115"/>
    <lineage>
        <taxon>Bacteria</taxon>
        <taxon>Pseudomonadati</taxon>
        <taxon>Pseudomonadota</taxon>
        <taxon>Gammaproteobacteria</taxon>
        <taxon>Pseudomonadales</taxon>
        <taxon>Pseudomonadaceae</taxon>
        <taxon>Pseudomonas</taxon>
    </lineage>
</organism>
<accession>A0A1H0G5N7</accession>
<feature type="compositionally biased region" description="Basic and acidic residues" evidence="1">
    <location>
        <begin position="15"/>
        <end position="28"/>
    </location>
</feature>
<dbReference type="RefSeq" id="WP_090188423.1">
    <property type="nucleotide sequence ID" value="NZ_LT629705.1"/>
</dbReference>
<gene>
    <name evidence="2" type="ORF">SAMN04489798_1797</name>
</gene>
<proteinExistence type="predicted"/>
<evidence type="ECO:0000313" key="3">
    <source>
        <dbReference type="Proteomes" id="UP000198827"/>
    </source>
</evidence>
<sequence>MTWKGTLRSMQASARRAERNSKRRQRELQVQEKEYAKMEAREQAAYEVEVYENHIELLLSMHKDSAEEIDWNEFVQRPAPLKPVALNTLENQARKNETSYKPGFIARSLKLETRKRRKLAEAVQTAVFKDKQLLDQALTEWESKNNDWKEEFELAQGILNGNGHSKIEAIKRIDPFTDISHLGTAIAVSIAGDGILECTLSVHGEKVIPQEIKSLLQSGKLSVKKMPTSKFNELLQDYVCSCVLRVGQELLSILPDDLVIVTAVDTLLNSATGHLEEQPILSVAISRETLFRLNMQSIDPSDSMKNFVHTMSFKKTTGFMPVSRVSSRDFAKPA</sequence>
<dbReference type="OrthoDB" id="983149at2"/>
<dbReference type="EMBL" id="LT629705">
    <property type="protein sequence ID" value="SDO02059.1"/>
    <property type="molecule type" value="Genomic_DNA"/>
</dbReference>
<name>A0A1H0G5N7_9PSED</name>
<feature type="region of interest" description="Disordered" evidence="1">
    <location>
        <begin position="1"/>
        <end position="28"/>
    </location>
</feature>
<protein>
    <submittedName>
        <fullName evidence="2">Uncharacterized protein</fullName>
    </submittedName>
</protein>